<evidence type="ECO:0000259" key="4">
    <source>
        <dbReference type="SMART" id="SM00829"/>
    </source>
</evidence>
<dbReference type="InterPro" id="IPR014182">
    <property type="entry name" value="ADH_Zn_typ-1"/>
</dbReference>
<gene>
    <name evidence="5" type="ORF">GM160_02105</name>
</gene>
<dbReference type="Pfam" id="PF08240">
    <property type="entry name" value="ADH_N"/>
    <property type="match status" value="1"/>
</dbReference>
<dbReference type="InterPro" id="IPR011032">
    <property type="entry name" value="GroES-like_sf"/>
</dbReference>
<dbReference type="CDD" id="cd08252">
    <property type="entry name" value="AL_MDR"/>
    <property type="match status" value="1"/>
</dbReference>
<keyword evidence="2" id="KW-0479">Metal-binding</keyword>
<dbReference type="PANTHER" id="PTHR43482:SF1">
    <property type="entry name" value="PROTEIN AST1-RELATED"/>
    <property type="match status" value="1"/>
</dbReference>
<keyword evidence="6" id="KW-1185">Reference proteome</keyword>
<keyword evidence="2" id="KW-0862">Zinc</keyword>
<dbReference type="InterPro" id="IPR052585">
    <property type="entry name" value="Lipid_raft_assoc_Zn_ADH"/>
</dbReference>
<dbReference type="Gene3D" id="3.40.50.720">
    <property type="entry name" value="NAD(P)-binding Rossmann-like Domain"/>
    <property type="match status" value="1"/>
</dbReference>
<dbReference type="Gene3D" id="3.90.180.10">
    <property type="entry name" value="Medium-chain alcohol dehydrogenases, catalytic domain"/>
    <property type="match status" value="1"/>
</dbReference>
<dbReference type="GO" id="GO:0008270">
    <property type="term" value="F:zinc ion binding"/>
    <property type="evidence" value="ECO:0007669"/>
    <property type="project" value="InterPro"/>
</dbReference>
<dbReference type="PANTHER" id="PTHR43482">
    <property type="entry name" value="PROTEIN AST1-RELATED"/>
    <property type="match status" value="1"/>
</dbReference>
<accession>A0A6I6CUQ9</accession>
<dbReference type="InterPro" id="IPR020843">
    <property type="entry name" value="ER"/>
</dbReference>
<dbReference type="SUPFAM" id="SSF51735">
    <property type="entry name" value="NAD(P)-binding Rossmann-fold domains"/>
    <property type="match status" value="1"/>
</dbReference>
<evidence type="ECO:0000256" key="1">
    <source>
        <dbReference type="ARBA" id="ARBA00010371"/>
    </source>
</evidence>
<dbReference type="GO" id="GO:0016491">
    <property type="term" value="F:oxidoreductase activity"/>
    <property type="evidence" value="ECO:0007669"/>
    <property type="project" value="UniProtKB-KW"/>
</dbReference>
<dbReference type="InterPro" id="IPR013154">
    <property type="entry name" value="ADH-like_N"/>
</dbReference>
<evidence type="ECO:0000313" key="5">
    <source>
        <dbReference type="EMBL" id="QGT77779.1"/>
    </source>
</evidence>
<dbReference type="AlphaFoldDB" id="A0A6I6CUQ9"/>
<dbReference type="SUPFAM" id="SSF50129">
    <property type="entry name" value="GroES-like"/>
    <property type="match status" value="1"/>
</dbReference>
<comment type="similarity">
    <text evidence="1 2">Belongs to the zinc-containing alcohol dehydrogenase family. Quinone oxidoreductase subfamily.</text>
</comment>
<feature type="region of interest" description="Disordered" evidence="3">
    <location>
        <begin position="46"/>
        <end position="67"/>
    </location>
</feature>
<dbReference type="InterPro" id="IPR013149">
    <property type="entry name" value="ADH-like_C"/>
</dbReference>
<keyword evidence="2" id="KW-0560">Oxidoreductase</keyword>
<dbReference type="Pfam" id="PF00107">
    <property type="entry name" value="ADH_zinc_N"/>
    <property type="match status" value="1"/>
</dbReference>
<name>A0A6I6CUQ9_9GAMM</name>
<protein>
    <recommendedName>
        <fullName evidence="2">Zinc-type alcohol dehydrogenase-like protein</fullName>
    </recommendedName>
</protein>
<dbReference type="InterPro" id="IPR036291">
    <property type="entry name" value="NAD(P)-bd_dom_sf"/>
</dbReference>
<dbReference type="NCBIfam" id="TIGR02817">
    <property type="entry name" value="adh_fam_1"/>
    <property type="match status" value="1"/>
</dbReference>
<dbReference type="Proteomes" id="UP000427716">
    <property type="component" value="Chromosome"/>
</dbReference>
<evidence type="ECO:0000313" key="6">
    <source>
        <dbReference type="Proteomes" id="UP000427716"/>
    </source>
</evidence>
<evidence type="ECO:0000256" key="3">
    <source>
        <dbReference type="SAM" id="MobiDB-lite"/>
    </source>
</evidence>
<dbReference type="EMBL" id="CP046415">
    <property type="protein sequence ID" value="QGT77779.1"/>
    <property type="molecule type" value="Genomic_DNA"/>
</dbReference>
<reference evidence="5 6" key="1">
    <citation type="submission" date="2019-11" db="EMBL/GenBank/DDBJ databases">
        <authorList>
            <person name="Zhang J."/>
            <person name="Sun C."/>
        </authorList>
    </citation>
    <scope>NUCLEOTIDE SEQUENCE [LARGE SCALE GENOMIC DNA]</scope>
    <source>
        <strain evidence="6">sp2</strain>
    </source>
</reference>
<evidence type="ECO:0000256" key="2">
    <source>
        <dbReference type="RuleBase" id="RU364000"/>
    </source>
</evidence>
<organism evidence="5 6">
    <name type="scientific">Guyparkeria halophila</name>
    <dbReference type="NCBI Taxonomy" id="47960"/>
    <lineage>
        <taxon>Bacteria</taxon>
        <taxon>Pseudomonadati</taxon>
        <taxon>Pseudomonadota</taxon>
        <taxon>Gammaproteobacteria</taxon>
        <taxon>Chromatiales</taxon>
        <taxon>Thioalkalibacteraceae</taxon>
        <taxon>Guyparkeria</taxon>
    </lineage>
</organism>
<sequence length="348" mass="37532">MKAIGFERHLPIDHPEAFRTFDLPVPEPGPHDLRVAVEAVSVNPVDTKVRAPRHADPDHPDNRADPAPRVLGFDALGVVDAVGDAVSRFQPGDVVFYAGDIGRPGSNAEFQLVDEAIVGHAPRGIDPADAAALPLTALTAWETLFDRLGMDPDGADAGTPVLLINGAGGVGSMAIQLARAAGLKVIATASRRESQQWCRELGADVVVDHFGDLSAQLAEHRLESIPAIACFNDLDRHYPAMAQLVAPQGRLASIVGNKTPLPFQELRDKSVGFFWEYMFTRPRFDTPDKGRQGEILDTVAGMLEARRLKTTRHEALGRINADNLRAAHRALEGGHVIGKLTLAGFDEQ</sequence>
<feature type="compositionally biased region" description="Basic and acidic residues" evidence="3">
    <location>
        <begin position="47"/>
        <end position="66"/>
    </location>
</feature>
<dbReference type="KEGG" id="ghl:GM160_02105"/>
<dbReference type="RefSeq" id="WP_156227784.1">
    <property type="nucleotide sequence ID" value="NZ_CP046415.1"/>
</dbReference>
<proteinExistence type="inferred from homology"/>
<feature type="domain" description="Enoyl reductase (ER)" evidence="4">
    <location>
        <begin position="13"/>
        <end position="342"/>
    </location>
</feature>
<dbReference type="SMART" id="SM00829">
    <property type="entry name" value="PKS_ER"/>
    <property type="match status" value="1"/>
</dbReference>